<dbReference type="EC" id="2.7.7.65" evidence="1"/>
<dbReference type="CDD" id="cd01949">
    <property type="entry name" value="GGDEF"/>
    <property type="match status" value="1"/>
</dbReference>
<organism evidence="5 6">
    <name type="scientific">Ectopseudomonas mendocina</name>
    <name type="common">Pseudomonas mendocina</name>
    <dbReference type="NCBI Taxonomy" id="300"/>
    <lineage>
        <taxon>Bacteria</taxon>
        <taxon>Pseudomonadati</taxon>
        <taxon>Pseudomonadota</taxon>
        <taxon>Gammaproteobacteria</taxon>
        <taxon>Pseudomonadales</taxon>
        <taxon>Pseudomonadaceae</taxon>
        <taxon>Ectopseudomonas</taxon>
    </lineage>
</organism>
<dbReference type="PANTHER" id="PTHR45138">
    <property type="entry name" value="REGULATORY COMPONENTS OF SENSORY TRANSDUCTION SYSTEM"/>
    <property type="match status" value="1"/>
</dbReference>
<protein>
    <recommendedName>
        <fullName evidence="1">diguanylate cyclase</fullName>
        <ecNumber evidence="1">2.7.7.65</ecNumber>
    </recommendedName>
</protein>
<dbReference type="NCBIfam" id="TIGR00254">
    <property type="entry name" value="GGDEF"/>
    <property type="match status" value="1"/>
</dbReference>
<feature type="transmembrane region" description="Helical" evidence="3">
    <location>
        <begin position="95"/>
        <end position="114"/>
    </location>
</feature>
<dbReference type="SMART" id="SM00267">
    <property type="entry name" value="GGDEF"/>
    <property type="match status" value="1"/>
</dbReference>
<dbReference type="InterPro" id="IPR029787">
    <property type="entry name" value="Nucleotide_cyclase"/>
</dbReference>
<keyword evidence="5" id="KW-0548">Nucleotidyltransferase</keyword>
<keyword evidence="3" id="KW-0812">Transmembrane</keyword>
<evidence type="ECO:0000256" key="2">
    <source>
        <dbReference type="ARBA" id="ARBA00034247"/>
    </source>
</evidence>
<evidence type="ECO:0000313" key="6">
    <source>
        <dbReference type="Proteomes" id="UP001476583"/>
    </source>
</evidence>
<evidence type="ECO:0000259" key="4">
    <source>
        <dbReference type="PROSITE" id="PS50887"/>
    </source>
</evidence>
<proteinExistence type="predicted"/>
<keyword evidence="3" id="KW-0472">Membrane</keyword>
<dbReference type="Gene3D" id="3.30.70.270">
    <property type="match status" value="1"/>
</dbReference>
<dbReference type="SUPFAM" id="SSF55073">
    <property type="entry name" value="Nucleotide cyclase"/>
    <property type="match status" value="1"/>
</dbReference>
<gene>
    <name evidence="5" type="ORF">WG219_00030</name>
</gene>
<keyword evidence="5" id="KW-0808">Transferase</keyword>
<evidence type="ECO:0000313" key="5">
    <source>
        <dbReference type="EMBL" id="WXL25915.1"/>
    </source>
</evidence>
<dbReference type="Pfam" id="PF00990">
    <property type="entry name" value="GGDEF"/>
    <property type="match status" value="1"/>
</dbReference>
<dbReference type="InterPro" id="IPR000160">
    <property type="entry name" value="GGDEF_dom"/>
</dbReference>
<keyword evidence="6" id="KW-1185">Reference proteome</keyword>
<feature type="transmembrane region" description="Helical" evidence="3">
    <location>
        <begin position="57"/>
        <end position="75"/>
    </location>
</feature>
<feature type="domain" description="GGDEF" evidence="4">
    <location>
        <begin position="157"/>
        <end position="289"/>
    </location>
</feature>
<keyword evidence="3" id="KW-1133">Transmembrane helix</keyword>
<dbReference type="EMBL" id="CP148074">
    <property type="protein sequence ID" value="WXL25915.1"/>
    <property type="molecule type" value="Genomic_DNA"/>
</dbReference>
<accession>A0ABZ2RHL8</accession>
<reference evidence="5 6" key="1">
    <citation type="submission" date="2024-03" db="EMBL/GenBank/DDBJ databases">
        <title>Complete genome of BD2.</title>
        <authorList>
            <person name="Cao G."/>
        </authorList>
    </citation>
    <scope>NUCLEOTIDE SEQUENCE [LARGE SCALE GENOMIC DNA]</scope>
    <source>
        <strain evidence="5 6">BD2</strain>
    </source>
</reference>
<comment type="catalytic activity">
    <reaction evidence="2">
        <text>2 GTP = 3',3'-c-di-GMP + 2 diphosphate</text>
        <dbReference type="Rhea" id="RHEA:24898"/>
        <dbReference type="ChEBI" id="CHEBI:33019"/>
        <dbReference type="ChEBI" id="CHEBI:37565"/>
        <dbReference type="ChEBI" id="CHEBI:58805"/>
        <dbReference type="EC" id="2.7.7.65"/>
    </reaction>
</comment>
<dbReference type="GO" id="GO:0052621">
    <property type="term" value="F:diguanylate cyclase activity"/>
    <property type="evidence" value="ECO:0007669"/>
    <property type="project" value="UniProtKB-EC"/>
</dbReference>
<evidence type="ECO:0000256" key="1">
    <source>
        <dbReference type="ARBA" id="ARBA00012528"/>
    </source>
</evidence>
<sequence>MKLAFAFPLIQCSLLTILINTQEPRQLVSSLILLTQCGFIMRYSLRYALPGGRAHWVLLIGCGTSLIGLGIRAIVILSGSPVEMNYDVSNLRQTISIAIGAVTIIMLSFGLVLLSRERIEADLKQMALHDPLTGISNRLSILKQLDEDLSRSRRTGVPLSIAMVDIDYFKQINDRYGHLVGDSVLCHFTQHLQQRLRSTDRVGRYGGEEFLIILHGTDAKGSYDILTELRTSLMNNPARVGSDVIPLTFSAGIFSFISPMDEDVKSILVKADTALYEAKNRGRNALVQA</sequence>
<dbReference type="InterPro" id="IPR050469">
    <property type="entry name" value="Diguanylate_Cyclase"/>
</dbReference>
<dbReference type="PANTHER" id="PTHR45138:SF9">
    <property type="entry name" value="DIGUANYLATE CYCLASE DGCM-RELATED"/>
    <property type="match status" value="1"/>
</dbReference>
<evidence type="ECO:0000256" key="3">
    <source>
        <dbReference type="SAM" id="Phobius"/>
    </source>
</evidence>
<dbReference type="PROSITE" id="PS50887">
    <property type="entry name" value="GGDEF"/>
    <property type="match status" value="1"/>
</dbReference>
<dbReference type="InterPro" id="IPR043128">
    <property type="entry name" value="Rev_trsase/Diguanyl_cyclase"/>
</dbReference>
<dbReference type="Proteomes" id="UP001476583">
    <property type="component" value="Chromosome"/>
</dbReference>
<name>A0ABZ2RHL8_ECTME</name>